<evidence type="ECO:0000313" key="1">
    <source>
        <dbReference type="EMBL" id="CAI9927646.1"/>
    </source>
</evidence>
<protein>
    <submittedName>
        <fullName evidence="1">Uncharacterized protein</fullName>
    </submittedName>
</protein>
<dbReference type="InterPro" id="IPR012677">
    <property type="entry name" value="Nucleotide-bd_a/b_plait_sf"/>
</dbReference>
<accession>A0AA86NXS1</accession>
<organism evidence="1">
    <name type="scientific">Hexamita inflata</name>
    <dbReference type="NCBI Taxonomy" id="28002"/>
    <lineage>
        <taxon>Eukaryota</taxon>
        <taxon>Metamonada</taxon>
        <taxon>Diplomonadida</taxon>
        <taxon>Hexamitidae</taxon>
        <taxon>Hexamitinae</taxon>
        <taxon>Hexamita</taxon>
    </lineage>
</organism>
<dbReference type="InterPro" id="IPR035979">
    <property type="entry name" value="RBD_domain_sf"/>
</dbReference>
<proteinExistence type="predicted"/>
<dbReference type="GO" id="GO:0003676">
    <property type="term" value="F:nucleic acid binding"/>
    <property type="evidence" value="ECO:0007669"/>
    <property type="project" value="InterPro"/>
</dbReference>
<dbReference type="SUPFAM" id="SSF54928">
    <property type="entry name" value="RNA-binding domain, RBD"/>
    <property type="match status" value="1"/>
</dbReference>
<gene>
    <name evidence="1" type="ORF">HINF_LOCUS15291</name>
    <name evidence="2" type="ORF">HINF_LOCUS43354</name>
</gene>
<keyword evidence="3" id="KW-1185">Reference proteome</keyword>
<reference evidence="1" key="1">
    <citation type="submission" date="2023-06" db="EMBL/GenBank/DDBJ databases">
        <authorList>
            <person name="Kurt Z."/>
        </authorList>
    </citation>
    <scope>NUCLEOTIDE SEQUENCE</scope>
</reference>
<dbReference type="AlphaFoldDB" id="A0AA86NXS1"/>
<dbReference type="EMBL" id="CATOUU010000384">
    <property type="protein sequence ID" value="CAI9927646.1"/>
    <property type="molecule type" value="Genomic_DNA"/>
</dbReference>
<name>A0AA86NXS1_9EUKA</name>
<sequence>MKRLLIKSNLFPPFSLIYRVKQNQIFVANLPLFATSDFIATVFSNFGSVANIQLRETSQQDKQFLTRGNTRPSRVATLELDLKGIHSLECLKEDEFVILGSVHLLKANKLQFYIDSLEKNSQVGDEWVNLFMKLYDQKELPKEIDGWKINYNYEIKESKRKKKAKHAEFNAEFYKTVNREEDLQHLRSTKKAEDKYLQAQEKDNIFDSV</sequence>
<dbReference type="EMBL" id="CAXDID020000180">
    <property type="protein sequence ID" value="CAL6049500.1"/>
    <property type="molecule type" value="Genomic_DNA"/>
</dbReference>
<comment type="caution">
    <text evidence="1">The sequence shown here is derived from an EMBL/GenBank/DDBJ whole genome shotgun (WGS) entry which is preliminary data.</text>
</comment>
<evidence type="ECO:0000313" key="2">
    <source>
        <dbReference type="EMBL" id="CAL6049500.1"/>
    </source>
</evidence>
<dbReference type="Gene3D" id="3.30.70.330">
    <property type="match status" value="1"/>
</dbReference>
<dbReference type="Proteomes" id="UP001642409">
    <property type="component" value="Unassembled WGS sequence"/>
</dbReference>
<reference evidence="2 3" key="2">
    <citation type="submission" date="2024-07" db="EMBL/GenBank/DDBJ databases">
        <authorList>
            <person name="Akdeniz Z."/>
        </authorList>
    </citation>
    <scope>NUCLEOTIDE SEQUENCE [LARGE SCALE GENOMIC DNA]</scope>
</reference>
<evidence type="ECO:0000313" key="3">
    <source>
        <dbReference type="Proteomes" id="UP001642409"/>
    </source>
</evidence>